<dbReference type="AlphaFoldDB" id="A0A2X4VKG4"/>
<organism evidence="2 3">
    <name type="scientific">Lederbergia lenta</name>
    <name type="common">Bacillus lentus</name>
    <dbReference type="NCBI Taxonomy" id="1467"/>
    <lineage>
        <taxon>Bacteria</taxon>
        <taxon>Bacillati</taxon>
        <taxon>Bacillota</taxon>
        <taxon>Bacilli</taxon>
        <taxon>Bacillales</taxon>
        <taxon>Bacillaceae</taxon>
        <taxon>Lederbergia</taxon>
    </lineage>
</organism>
<evidence type="ECO:0000313" key="3">
    <source>
        <dbReference type="Proteomes" id="UP000249134"/>
    </source>
</evidence>
<dbReference type="RefSeq" id="WP_066142800.1">
    <property type="nucleotide sequence ID" value="NZ_CBCSGM010000002.1"/>
</dbReference>
<sequence>MFQKANEASIGYKAVLLIFCILVVIKLFFRLNQNMAYMGYVDIALAINFIIFAYLGIRSIIGKRNKRY</sequence>
<evidence type="ECO:0000256" key="1">
    <source>
        <dbReference type="SAM" id="Phobius"/>
    </source>
</evidence>
<gene>
    <name evidence="2" type="ORF">NCTC4824_00536</name>
</gene>
<keyword evidence="1" id="KW-1133">Transmembrane helix</keyword>
<feature type="transmembrane region" description="Helical" evidence="1">
    <location>
        <begin position="12"/>
        <end position="29"/>
    </location>
</feature>
<keyword evidence="1" id="KW-0812">Transmembrane</keyword>
<reference evidence="2 3" key="1">
    <citation type="submission" date="2018-06" db="EMBL/GenBank/DDBJ databases">
        <authorList>
            <consortium name="Pathogen Informatics"/>
            <person name="Doyle S."/>
        </authorList>
    </citation>
    <scope>NUCLEOTIDE SEQUENCE [LARGE SCALE GENOMIC DNA]</scope>
    <source>
        <strain evidence="2 3">NCTC4824</strain>
    </source>
</reference>
<accession>A0A2X4VKG4</accession>
<dbReference type="Proteomes" id="UP000249134">
    <property type="component" value="Chromosome 1"/>
</dbReference>
<dbReference type="EMBL" id="LS483476">
    <property type="protein sequence ID" value="SQI52666.1"/>
    <property type="molecule type" value="Genomic_DNA"/>
</dbReference>
<name>A0A2X4VKG4_LEDLE</name>
<protein>
    <submittedName>
        <fullName evidence="2">Uncharacterized protein</fullName>
    </submittedName>
</protein>
<evidence type="ECO:0000313" key="2">
    <source>
        <dbReference type="EMBL" id="SQI52666.1"/>
    </source>
</evidence>
<keyword evidence="1" id="KW-0472">Membrane</keyword>
<proteinExistence type="predicted"/>
<dbReference type="KEGG" id="blen:NCTC4824_00536"/>
<keyword evidence="3" id="KW-1185">Reference proteome</keyword>
<feature type="transmembrane region" description="Helical" evidence="1">
    <location>
        <begin position="35"/>
        <end position="57"/>
    </location>
</feature>